<protein>
    <submittedName>
        <fullName evidence="1">Uncharacterized protein</fullName>
    </submittedName>
</protein>
<dbReference type="EMBL" id="VSSQ01050953">
    <property type="protein sequence ID" value="MPN05050.1"/>
    <property type="molecule type" value="Genomic_DNA"/>
</dbReference>
<name>A0A645EUC7_9ZZZZ</name>
<evidence type="ECO:0000313" key="1">
    <source>
        <dbReference type="EMBL" id="MPN05050.1"/>
    </source>
</evidence>
<dbReference type="AlphaFoldDB" id="A0A645EUC7"/>
<organism evidence="1">
    <name type="scientific">bioreactor metagenome</name>
    <dbReference type="NCBI Taxonomy" id="1076179"/>
    <lineage>
        <taxon>unclassified sequences</taxon>
        <taxon>metagenomes</taxon>
        <taxon>ecological metagenomes</taxon>
    </lineage>
</organism>
<reference evidence="1" key="1">
    <citation type="submission" date="2019-08" db="EMBL/GenBank/DDBJ databases">
        <authorList>
            <person name="Kucharzyk K."/>
            <person name="Murdoch R.W."/>
            <person name="Higgins S."/>
            <person name="Loffler F."/>
        </authorList>
    </citation>
    <scope>NUCLEOTIDE SEQUENCE</scope>
</reference>
<comment type="caution">
    <text evidence="1">The sequence shown here is derived from an EMBL/GenBank/DDBJ whole genome shotgun (WGS) entry which is preliminary data.</text>
</comment>
<gene>
    <name evidence="1" type="ORF">SDC9_152300</name>
</gene>
<accession>A0A645EUC7</accession>
<sequence length="250" mass="27125">MFTAQVAEQLSGASTINFSGDLISGLTGLMDDSGDKSSRNGGDETYPLDDLNDSIGVAALNTLMPKIVAMFGIQKSGDDFTYTADQYKKFLLNQRAYLASMNHAIAFYEAGNISNLEDDRMDVGTLVKYLIAFMATTFDDYYEFALADSIEPDPGLSKEATFLAFVNANKAMATGILDVTTPGNVTIPGAFKTIFTAMGTYIGDMQTSDQILTNLANRAKTLVEMAGINIPELNDVLDDLPTTIDEWFDE</sequence>
<proteinExistence type="predicted"/>